<protein>
    <recommendedName>
        <fullName evidence="4">FLZ-type domain-containing protein</fullName>
    </recommendedName>
</protein>
<dbReference type="Proteomes" id="UP000036987">
    <property type="component" value="Unassembled WGS sequence"/>
</dbReference>
<evidence type="ECO:0000256" key="2">
    <source>
        <dbReference type="ARBA" id="ARBA00022723"/>
    </source>
</evidence>
<dbReference type="AlphaFoldDB" id="A0A0K9PU28"/>
<keyword evidence="6" id="KW-1185">Reference proteome</keyword>
<dbReference type="PROSITE" id="PS51795">
    <property type="entry name" value="ZF_FLZ"/>
    <property type="match status" value="1"/>
</dbReference>
<dbReference type="Pfam" id="PF04570">
    <property type="entry name" value="zf-FLZ"/>
    <property type="match status" value="1"/>
</dbReference>
<dbReference type="EMBL" id="LFYR01000661">
    <property type="protein sequence ID" value="KMZ71742.1"/>
    <property type="molecule type" value="Genomic_DNA"/>
</dbReference>
<keyword evidence="2" id="KW-0479">Metal-binding</keyword>
<evidence type="ECO:0000259" key="4">
    <source>
        <dbReference type="PROSITE" id="PS51795"/>
    </source>
</evidence>
<dbReference type="InterPro" id="IPR044604">
    <property type="entry name" value="FLZ12/13/14"/>
</dbReference>
<sequence length="200" mass="21998">MRLWSPQPISTAHHRLSLDSPVSPLVRSPKGWKKRESDGVGLGIVVSLNNKSLALTSTAKVVVNFHRVTSPSIPITSASCAVTEPRFPLEKPVKFWDDETNSVDMGLFCTSPLTLSEHLYGGPASGFLNSCHLCMKNLDGEDIYMYRGEKAFCSTDCRYRHIVADEYQESYGYKASRISEMPSSSVCSGQRIVCTGIMAA</sequence>
<comment type="caution">
    <text evidence="5">The sequence shown here is derived from an EMBL/GenBank/DDBJ whole genome shotgun (WGS) entry which is preliminary data.</text>
</comment>
<dbReference type="PANTHER" id="PTHR47208">
    <property type="entry name" value="OS02G0174800 PROTEIN"/>
    <property type="match status" value="1"/>
</dbReference>
<evidence type="ECO:0000313" key="6">
    <source>
        <dbReference type="Proteomes" id="UP000036987"/>
    </source>
</evidence>
<evidence type="ECO:0000256" key="1">
    <source>
        <dbReference type="ARBA" id="ARBA00009374"/>
    </source>
</evidence>
<accession>A0A0K9PU28</accession>
<comment type="similarity">
    <text evidence="1">Belongs to the FLZ family.</text>
</comment>
<dbReference type="InterPro" id="IPR007650">
    <property type="entry name" value="Zf-FLZ_dom"/>
</dbReference>
<dbReference type="PANTHER" id="PTHR47208:SF5">
    <property type="entry name" value="FCS-LIKE ZINC FINGER 12-RELATED"/>
    <property type="match status" value="1"/>
</dbReference>
<dbReference type="OrthoDB" id="1932717at2759"/>
<proteinExistence type="inferred from homology"/>
<gene>
    <name evidence="5" type="ORF">ZOSMA_176G00210</name>
</gene>
<evidence type="ECO:0000256" key="3">
    <source>
        <dbReference type="PROSITE-ProRule" id="PRU01131"/>
    </source>
</evidence>
<dbReference type="STRING" id="29655.A0A0K9PU28"/>
<name>A0A0K9PU28_ZOSMR</name>
<dbReference type="OMA" id="SCAVTEP"/>
<organism evidence="5 6">
    <name type="scientific">Zostera marina</name>
    <name type="common">Eelgrass</name>
    <dbReference type="NCBI Taxonomy" id="29655"/>
    <lineage>
        <taxon>Eukaryota</taxon>
        <taxon>Viridiplantae</taxon>
        <taxon>Streptophyta</taxon>
        <taxon>Embryophyta</taxon>
        <taxon>Tracheophyta</taxon>
        <taxon>Spermatophyta</taxon>
        <taxon>Magnoliopsida</taxon>
        <taxon>Liliopsida</taxon>
        <taxon>Zosteraceae</taxon>
        <taxon>Zostera</taxon>
    </lineage>
</organism>
<feature type="zinc finger region" description="FLZ-type" evidence="3">
    <location>
        <begin position="126"/>
        <end position="169"/>
    </location>
</feature>
<evidence type="ECO:0000313" key="5">
    <source>
        <dbReference type="EMBL" id="KMZ71742.1"/>
    </source>
</evidence>
<feature type="domain" description="FLZ-type" evidence="4">
    <location>
        <begin position="126"/>
        <end position="169"/>
    </location>
</feature>
<dbReference type="GO" id="GO:0046872">
    <property type="term" value="F:metal ion binding"/>
    <property type="evidence" value="ECO:0007669"/>
    <property type="project" value="UniProtKB-KW"/>
</dbReference>
<reference evidence="6" key="1">
    <citation type="journal article" date="2016" name="Nature">
        <title>The genome of the seagrass Zostera marina reveals angiosperm adaptation to the sea.</title>
        <authorList>
            <person name="Olsen J.L."/>
            <person name="Rouze P."/>
            <person name="Verhelst B."/>
            <person name="Lin Y.-C."/>
            <person name="Bayer T."/>
            <person name="Collen J."/>
            <person name="Dattolo E."/>
            <person name="De Paoli E."/>
            <person name="Dittami S."/>
            <person name="Maumus F."/>
            <person name="Michel G."/>
            <person name="Kersting A."/>
            <person name="Lauritano C."/>
            <person name="Lohaus R."/>
            <person name="Toepel M."/>
            <person name="Tonon T."/>
            <person name="Vanneste K."/>
            <person name="Amirebrahimi M."/>
            <person name="Brakel J."/>
            <person name="Bostroem C."/>
            <person name="Chovatia M."/>
            <person name="Grimwood J."/>
            <person name="Jenkins J.W."/>
            <person name="Jueterbock A."/>
            <person name="Mraz A."/>
            <person name="Stam W.T."/>
            <person name="Tice H."/>
            <person name="Bornberg-Bauer E."/>
            <person name="Green P.J."/>
            <person name="Pearson G.A."/>
            <person name="Procaccini G."/>
            <person name="Duarte C.M."/>
            <person name="Schmutz J."/>
            <person name="Reusch T.B.H."/>
            <person name="Van de Peer Y."/>
        </authorList>
    </citation>
    <scope>NUCLEOTIDE SEQUENCE [LARGE SCALE GENOMIC DNA]</scope>
    <source>
        <strain evidence="6">cv. Finnish</strain>
    </source>
</reference>